<keyword evidence="2" id="KW-1185">Reference proteome</keyword>
<gene>
    <name evidence="1" type="ORF">GRI75_14045</name>
</gene>
<name>A0A6I4UXT2_9SPHN</name>
<evidence type="ECO:0000313" key="1">
    <source>
        <dbReference type="EMBL" id="MXP42764.1"/>
    </source>
</evidence>
<dbReference type="Gene3D" id="3.20.20.60">
    <property type="entry name" value="Phosphoenolpyruvate-binding domains"/>
    <property type="match status" value="1"/>
</dbReference>
<keyword evidence="1" id="KW-0670">Pyruvate</keyword>
<dbReference type="CDD" id="cd00377">
    <property type="entry name" value="ICL_PEPM"/>
    <property type="match status" value="1"/>
</dbReference>
<sequence>MRDDQLAKALQLKALHESGVTFAIGNAWDRGSARLLTAAGFPALATSGAGLAFSRGEPNGAPGEEAIFANAADIVAATHLPVSADLENGFGHTPEAAARCIERAIAIGLAGASIEDATYSTGGPIYDLERARAKIQAAAEAVRRSGVPFQLVARAENFLHGRPDLQDTVRRLQAYQDAGADVLYAPGLATAEQIRAVVGAVDRPVNVVMGLVGSDLSLEELSDLGVARVSVGSAFARRAYGALVQAAQEVLECGTFGFAADAIPMADIERAFMVASEPIA</sequence>
<dbReference type="InterPro" id="IPR015813">
    <property type="entry name" value="Pyrv/PenolPyrv_kinase-like_dom"/>
</dbReference>
<dbReference type="AlphaFoldDB" id="A0A6I4UXT2"/>
<dbReference type="Proteomes" id="UP000469159">
    <property type="component" value="Unassembled WGS sequence"/>
</dbReference>
<organism evidence="1 2">
    <name type="scientific">Croceibacterium soli</name>
    <dbReference type="NCBI Taxonomy" id="1739690"/>
    <lineage>
        <taxon>Bacteria</taxon>
        <taxon>Pseudomonadati</taxon>
        <taxon>Pseudomonadota</taxon>
        <taxon>Alphaproteobacteria</taxon>
        <taxon>Sphingomonadales</taxon>
        <taxon>Erythrobacteraceae</taxon>
        <taxon>Croceibacterium</taxon>
    </lineage>
</organism>
<dbReference type="PANTHER" id="PTHR42905">
    <property type="entry name" value="PHOSPHOENOLPYRUVATE CARBOXYLASE"/>
    <property type="match status" value="1"/>
</dbReference>
<dbReference type="InterPro" id="IPR039556">
    <property type="entry name" value="ICL/PEPM"/>
</dbReference>
<dbReference type="InterPro" id="IPR040442">
    <property type="entry name" value="Pyrv_kinase-like_dom_sf"/>
</dbReference>
<proteinExistence type="predicted"/>
<evidence type="ECO:0000313" key="2">
    <source>
        <dbReference type="Proteomes" id="UP000469159"/>
    </source>
</evidence>
<dbReference type="OrthoDB" id="9785398at2"/>
<reference evidence="1 2" key="1">
    <citation type="submission" date="2019-12" db="EMBL/GenBank/DDBJ databases">
        <title>Genomic-based taxomic classification of the family Erythrobacteraceae.</title>
        <authorList>
            <person name="Xu L."/>
        </authorList>
    </citation>
    <scope>NUCLEOTIDE SEQUENCE [LARGE SCALE GENOMIC DNA]</scope>
    <source>
        <strain evidence="1 2">MCCC 1K02066</strain>
    </source>
</reference>
<dbReference type="EMBL" id="WTYK01000011">
    <property type="protein sequence ID" value="MXP42764.1"/>
    <property type="molecule type" value="Genomic_DNA"/>
</dbReference>
<keyword evidence="1" id="KW-0456">Lyase</keyword>
<dbReference type="Gene3D" id="6.10.250.2750">
    <property type="match status" value="1"/>
</dbReference>
<dbReference type="GO" id="GO:0016829">
    <property type="term" value="F:lyase activity"/>
    <property type="evidence" value="ECO:0007669"/>
    <property type="project" value="UniProtKB-KW"/>
</dbReference>
<comment type="caution">
    <text evidence="1">The sequence shown here is derived from an EMBL/GenBank/DDBJ whole genome shotgun (WGS) entry which is preliminary data.</text>
</comment>
<dbReference type="RefSeq" id="WP_160747628.1">
    <property type="nucleotide sequence ID" value="NZ_WTYK01000011.1"/>
</dbReference>
<protein>
    <submittedName>
        <fullName evidence="1">Isocitrate lyase/phosphoenolpyruvate mutase family protein</fullName>
    </submittedName>
</protein>
<accession>A0A6I4UXT2</accession>
<dbReference type="PANTHER" id="PTHR42905:SF16">
    <property type="entry name" value="CARBOXYPHOSPHONOENOLPYRUVATE PHOSPHONOMUTASE-LIKE PROTEIN (AFU_ORTHOLOGUE AFUA_5G07230)"/>
    <property type="match status" value="1"/>
</dbReference>
<dbReference type="Pfam" id="PF13714">
    <property type="entry name" value="PEP_mutase"/>
    <property type="match status" value="1"/>
</dbReference>
<dbReference type="SUPFAM" id="SSF51621">
    <property type="entry name" value="Phosphoenolpyruvate/pyruvate domain"/>
    <property type="match status" value="1"/>
</dbReference>